<dbReference type="Gene3D" id="3.90.70.10">
    <property type="entry name" value="Cysteine proteinases"/>
    <property type="match status" value="1"/>
</dbReference>
<dbReference type="Gramene" id="AET7Gv20010900.1">
    <property type="protein sequence ID" value="AET7Gv20010900.1"/>
    <property type="gene ID" value="AET7Gv20010900"/>
</dbReference>
<feature type="domain" description="Cathepsin propeptide inhibitor" evidence="6">
    <location>
        <begin position="40"/>
        <end position="97"/>
    </location>
</feature>
<dbReference type="AlphaFoldDB" id="A0A453QA14"/>
<keyword evidence="2" id="KW-0865">Zymogen</keyword>
<comment type="similarity">
    <text evidence="1">Belongs to the peptidase C1 family.</text>
</comment>
<dbReference type="InterPro" id="IPR039417">
    <property type="entry name" value="Peptidase_C1A_papain-like"/>
</dbReference>
<dbReference type="SMART" id="SM00645">
    <property type="entry name" value="Pept_C1"/>
    <property type="match status" value="1"/>
</dbReference>
<evidence type="ECO:0000259" key="5">
    <source>
        <dbReference type="SMART" id="SM00645"/>
    </source>
</evidence>
<reference evidence="7" key="4">
    <citation type="submission" date="2019-03" db="UniProtKB">
        <authorList>
            <consortium name="EnsemblPlants"/>
        </authorList>
    </citation>
    <scope>IDENTIFICATION</scope>
</reference>
<evidence type="ECO:0000313" key="8">
    <source>
        <dbReference type="Proteomes" id="UP000015105"/>
    </source>
</evidence>
<keyword evidence="3" id="KW-1015">Disulfide bond</keyword>
<dbReference type="InterPro" id="IPR025660">
    <property type="entry name" value="Pept_his_AS"/>
</dbReference>
<reference evidence="8" key="2">
    <citation type="journal article" date="2017" name="Nat. Plants">
        <title>The Aegilops tauschii genome reveals multiple impacts of transposons.</title>
        <authorList>
            <person name="Zhao G."/>
            <person name="Zou C."/>
            <person name="Li K."/>
            <person name="Wang K."/>
            <person name="Li T."/>
            <person name="Gao L."/>
            <person name="Zhang X."/>
            <person name="Wang H."/>
            <person name="Yang Z."/>
            <person name="Liu X."/>
            <person name="Jiang W."/>
            <person name="Mao L."/>
            <person name="Kong X."/>
            <person name="Jiao Y."/>
            <person name="Jia J."/>
        </authorList>
    </citation>
    <scope>NUCLEOTIDE SEQUENCE [LARGE SCALE GENOMIC DNA]</scope>
    <source>
        <strain evidence="8">cv. AL8/78</strain>
    </source>
</reference>
<dbReference type="STRING" id="200361.A0A453QA14"/>
<dbReference type="InterPro" id="IPR000668">
    <property type="entry name" value="Peptidase_C1A_C"/>
</dbReference>
<sequence>MAPIHSSHRLHGTLLLLVLVAATAFLSAAAGREEALAARHEQWMAKHGRLYTDAAEKLHRQEVFAANAWHVDAVNQAGNRTYTLGLNQFSDLTYEEFAEKHLGYSHQPVATVNMSKAQFRSTPDSVDWRGAVTQVKNQLSCACCWAFVAVAATEGLVKVATGNLISMSEQQVLDCTGSRSTCKGGYINDALNYITASGGLQLEKDYAYSGQQGACRSSGVSPNSAASVGAPRFASLHGDEGALQELVASQPVAVAVEADYDFQHYFAGVYTGSSSCGQKLNHAVTVVGYGNVDGSEKMEYWMVKNQWGSGWGEGGYMRLTRGNGSNNCGMATYAYYPTYDL</sequence>
<reference evidence="7" key="3">
    <citation type="journal article" date="2017" name="Nature">
        <title>Genome sequence of the progenitor of the wheat D genome Aegilops tauschii.</title>
        <authorList>
            <person name="Luo M.C."/>
            <person name="Gu Y.Q."/>
            <person name="Puiu D."/>
            <person name="Wang H."/>
            <person name="Twardziok S.O."/>
            <person name="Deal K.R."/>
            <person name="Huo N."/>
            <person name="Zhu T."/>
            <person name="Wang L."/>
            <person name="Wang Y."/>
            <person name="McGuire P.E."/>
            <person name="Liu S."/>
            <person name="Long H."/>
            <person name="Ramasamy R.K."/>
            <person name="Rodriguez J.C."/>
            <person name="Van S.L."/>
            <person name="Yuan L."/>
            <person name="Wang Z."/>
            <person name="Xia Z."/>
            <person name="Xiao L."/>
            <person name="Anderson O.D."/>
            <person name="Ouyang S."/>
            <person name="Liang Y."/>
            <person name="Zimin A.V."/>
            <person name="Pertea G."/>
            <person name="Qi P."/>
            <person name="Bennetzen J.L."/>
            <person name="Dai X."/>
            <person name="Dawson M.W."/>
            <person name="Muller H.G."/>
            <person name="Kugler K."/>
            <person name="Rivarola-Duarte L."/>
            <person name="Spannagl M."/>
            <person name="Mayer K.F.X."/>
            <person name="Lu F.H."/>
            <person name="Bevan M.W."/>
            <person name="Leroy P."/>
            <person name="Li P."/>
            <person name="You F.M."/>
            <person name="Sun Q."/>
            <person name="Liu Z."/>
            <person name="Lyons E."/>
            <person name="Wicker T."/>
            <person name="Salzberg S.L."/>
            <person name="Devos K.M."/>
            <person name="Dvorak J."/>
        </authorList>
    </citation>
    <scope>NUCLEOTIDE SEQUENCE [LARGE SCALE GENOMIC DNA]</scope>
    <source>
        <strain evidence="7">cv. AL8/78</strain>
    </source>
</reference>
<feature type="domain" description="Peptidase C1A papain C-terminal" evidence="5">
    <location>
        <begin position="122"/>
        <end position="338"/>
    </location>
</feature>
<evidence type="ECO:0000256" key="3">
    <source>
        <dbReference type="ARBA" id="ARBA00023157"/>
    </source>
</evidence>
<proteinExistence type="inferred from homology"/>
<reference evidence="7" key="5">
    <citation type="journal article" date="2021" name="G3 (Bethesda)">
        <title>Aegilops tauschii genome assembly Aet v5.0 features greater sequence contiguity and improved annotation.</title>
        <authorList>
            <person name="Wang L."/>
            <person name="Zhu T."/>
            <person name="Rodriguez J.C."/>
            <person name="Deal K.R."/>
            <person name="Dubcovsky J."/>
            <person name="McGuire P.E."/>
            <person name="Lux T."/>
            <person name="Spannagl M."/>
            <person name="Mayer K.F.X."/>
            <person name="Baldrich P."/>
            <person name="Meyers B.C."/>
            <person name="Huo N."/>
            <person name="Gu Y.Q."/>
            <person name="Zhou H."/>
            <person name="Devos K.M."/>
            <person name="Bennetzen J.L."/>
            <person name="Unver T."/>
            <person name="Budak H."/>
            <person name="Gulick P.J."/>
            <person name="Galiba G."/>
            <person name="Kalapos B."/>
            <person name="Nelson D.R."/>
            <person name="Li P."/>
            <person name="You F.M."/>
            <person name="Luo M.C."/>
            <person name="Dvorak J."/>
        </authorList>
    </citation>
    <scope>NUCLEOTIDE SEQUENCE [LARGE SCALE GENOMIC DNA]</scope>
    <source>
        <strain evidence="7">cv. AL8/78</strain>
    </source>
</reference>
<dbReference type="GO" id="GO:0008234">
    <property type="term" value="F:cysteine-type peptidase activity"/>
    <property type="evidence" value="ECO:0007669"/>
    <property type="project" value="InterPro"/>
</dbReference>
<dbReference type="Proteomes" id="UP000015105">
    <property type="component" value="Chromosome 7D"/>
</dbReference>
<keyword evidence="8" id="KW-1185">Reference proteome</keyword>
<reference evidence="8" key="1">
    <citation type="journal article" date="2014" name="Science">
        <title>Ancient hybridizations among the ancestral genomes of bread wheat.</title>
        <authorList>
            <consortium name="International Wheat Genome Sequencing Consortium,"/>
            <person name="Marcussen T."/>
            <person name="Sandve S.R."/>
            <person name="Heier L."/>
            <person name="Spannagl M."/>
            <person name="Pfeifer M."/>
            <person name="Jakobsen K.S."/>
            <person name="Wulff B.B."/>
            <person name="Steuernagel B."/>
            <person name="Mayer K.F."/>
            <person name="Olsen O.A."/>
        </authorList>
    </citation>
    <scope>NUCLEOTIDE SEQUENCE [LARGE SCALE GENOMIC DNA]</scope>
    <source>
        <strain evidence="8">cv. AL8/78</strain>
    </source>
</reference>
<dbReference type="SUPFAM" id="SSF54001">
    <property type="entry name" value="Cysteine proteinases"/>
    <property type="match status" value="1"/>
</dbReference>
<dbReference type="InterPro" id="IPR013201">
    <property type="entry name" value="Prot_inhib_I29"/>
</dbReference>
<feature type="signal peptide" evidence="4">
    <location>
        <begin position="1"/>
        <end position="31"/>
    </location>
</feature>
<evidence type="ECO:0008006" key="9">
    <source>
        <dbReference type="Google" id="ProtNLM"/>
    </source>
</evidence>
<dbReference type="CDD" id="cd02248">
    <property type="entry name" value="Peptidase_C1A"/>
    <property type="match status" value="1"/>
</dbReference>
<feature type="chain" id="PRO_5019392226" description="Fruit bromelain" evidence="4">
    <location>
        <begin position="32"/>
        <end position="341"/>
    </location>
</feature>
<dbReference type="InterPro" id="IPR038765">
    <property type="entry name" value="Papain-like_cys_pep_sf"/>
</dbReference>
<evidence type="ECO:0000256" key="4">
    <source>
        <dbReference type="SAM" id="SignalP"/>
    </source>
</evidence>
<evidence type="ECO:0000313" key="7">
    <source>
        <dbReference type="EnsemblPlants" id="AET7Gv20010900.1"/>
    </source>
</evidence>
<dbReference type="Pfam" id="PF00112">
    <property type="entry name" value="Peptidase_C1"/>
    <property type="match status" value="1"/>
</dbReference>
<dbReference type="EnsemblPlants" id="AET7Gv20010900.1">
    <property type="protein sequence ID" value="AET7Gv20010900.1"/>
    <property type="gene ID" value="AET7Gv20010900"/>
</dbReference>
<dbReference type="FunFam" id="3.90.70.10:FF:000204">
    <property type="entry name" value="Papain"/>
    <property type="match status" value="1"/>
</dbReference>
<evidence type="ECO:0000256" key="1">
    <source>
        <dbReference type="ARBA" id="ARBA00008455"/>
    </source>
</evidence>
<organism evidence="7 8">
    <name type="scientific">Aegilops tauschii subsp. strangulata</name>
    <name type="common">Goatgrass</name>
    <dbReference type="NCBI Taxonomy" id="200361"/>
    <lineage>
        <taxon>Eukaryota</taxon>
        <taxon>Viridiplantae</taxon>
        <taxon>Streptophyta</taxon>
        <taxon>Embryophyta</taxon>
        <taxon>Tracheophyta</taxon>
        <taxon>Spermatophyta</taxon>
        <taxon>Magnoliopsida</taxon>
        <taxon>Liliopsida</taxon>
        <taxon>Poales</taxon>
        <taxon>Poaceae</taxon>
        <taxon>BOP clade</taxon>
        <taxon>Pooideae</taxon>
        <taxon>Triticodae</taxon>
        <taxon>Triticeae</taxon>
        <taxon>Triticinae</taxon>
        <taxon>Aegilops</taxon>
    </lineage>
</organism>
<accession>A0A453QA14</accession>
<dbReference type="SMART" id="SM00848">
    <property type="entry name" value="Inhibitor_I29"/>
    <property type="match status" value="1"/>
</dbReference>
<dbReference type="Pfam" id="PF08246">
    <property type="entry name" value="Inhibitor_I29"/>
    <property type="match status" value="1"/>
</dbReference>
<dbReference type="PROSITE" id="PS00639">
    <property type="entry name" value="THIOL_PROTEASE_HIS"/>
    <property type="match status" value="1"/>
</dbReference>
<evidence type="ECO:0000256" key="2">
    <source>
        <dbReference type="ARBA" id="ARBA00023145"/>
    </source>
</evidence>
<protein>
    <recommendedName>
        <fullName evidence="9">Fruit bromelain</fullName>
    </recommendedName>
</protein>
<dbReference type="PANTHER" id="PTHR12411">
    <property type="entry name" value="CYSTEINE PROTEASE FAMILY C1-RELATED"/>
    <property type="match status" value="1"/>
</dbReference>
<dbReference type="InterPro" id="IPR013128">
    <property type="entry name" value="Peptidase_C1A"/>
</dbReference>
<dbReference type="GO" id="GO:0006508">
    <property type="term" value="P:proteolysis"/>
    <property type="evidence" value="ECO:0007669"/>
    <property type="project" value="InterPro"/>
</dbReference>
<evidence type="ECO:0000259" key="6">
    <source>
        <dbReference type="SMART" id="SM00848"/>
    </source>
</evidence>
<dbReference type="PRINTS" id="PR00705">
    <property type="entry name" value="PAPAIN"/>
</dbReference>
<name>A0A453QA14_AEGTS</name>
<keyword evidence="4" id="KW-0732">Signal</keyword>